<name>A0AAW0J2Z6_MYOGA</name>
<evidence type="ECO:0000256" key="3">
    <source>
        <dbReference type="PROSITE-ProRule" id="PRU00176"/>
    </source>
</evidence>
<proteinExistence type="predicted"/>
<dbReference type="SUPFAM" id="SSF54928">
    <property type="entry name" value="RNA-binding domain, RBD"/>
    <property type="match status" value="1"/>
</dbReference>
<dbReference type="PROSITE" id="PS50102">
    <property type="entry name" value="RRM"/>
    <property type="match status" value="1"/>
</dbReference>
<evidence type="ECO:0000256" key="4">
    <source>
        <dbReference type="SAM" id="MobiDB-lite"/>
    </source>
</evidence>
<feature type="non-terminal residue" evidence="6">
    <location>
        <position position="228"/>
    </location>
</feature>
<feature type="region of interest" description="Disordered" evidence="4">
    <location>
        <begin position="206"/>
        <end position="228"/>
    </location>
</feature>
<dbReference type="Proteomes" id="UP001488838">
    <property type="component" value="Unassembled WGS sequence"/>
</dbReference>
<evidence type="ECO:0000256" key="2">
    <source>
        <dbReference type="ARBA" id="ARBA00022884"/>
    </source>
</evidence>
<protein>
    <recommendedName>
        <fullName evidence="5">RRM domain-containing protein</fullName>
    </recommendedName>
</protein>
<reference evidence="6 7" key="1">
    <citation type="journal article" date="2023" name="bioRxiv">
        <title>Conserved and derived expression patterns and positive selection on dental genes reveal complex evolutionary context of ever-growing rodent molars.</title>
        <authorList>
            <person name="Calamari Z.T."/>
            <person name="Song A."/>
            <person name="Cohen E."/>
            <person name="Akter M."/>
            <person name="Roy R.D."/>
            <person name="Hallikas O."/>
            <person name="Christensen M.M."/>
            <person name="Li P."/>
            <person name="Marangoni P."/>
            <person name="Jernvall J."/>
            <person name="Klein O.D."/>
        </authorList>
    </citation>
    <scope>NUCLEOTIDE SEQUENCE [LARGE SCALE GENOMIC DNA]</scope>
    <source>
        <strain evidence="6">V071</strain>
    </source>
</reference>
<feature type="domain" description="RRM" evidence="5">
    <location>
        <begin position="21"/>
        <end position="109"/>
    </location>
</feature>
<comment type="caution">
    <text evidence="6">The sequence shown here is derived from an EMBL/GenBank/DDBJ whole genome shotgun (WGS) entry which is preliminary data.</text>
</comment>
<dbReference type="InterPro" id="IPR035979">
    <property type="entry name" value="RBD_domain_sf"/>
</dbReference>
<dbReference type="Gene3D" id="3.30.70.330">
    <property type="match status" value="1"/>
</dbReference>
<dbReference type="GO" id="GO:0003723">
    <property type="term" value="F:RNA binding"/>
    <property type="evidence" value="ECO:0007669"/>
    <property type="project" value="UniProtKB-UniRule"/>
</dbReference>
<keyword evidence="1" id="KW-0677">Repeat</keyword>
<dbReference type="InterPro" id="IPR012677">
    <property type="entry name" value="Nucleotide-bd_a/b_plait_sf"/>
</dbReference>
<evidence type="ECO:0000313" key="6">
    <source>
        <dbReference type="EMBL" id="KAK7821094.1"/>
    </source>
</evidence>
<gene>
    <name evidence="6" type="ORF">U0070_020456</name>
</gene>
<dbReference type="SMART" id="SM00360">
    <property type="entry name" value="RRM"/>
    <property type="match status" value="1"/>
</dbReference>
<dbReference type="PANTHER" id="PTHR24012">
    <property type="entry name" value="RNA BINDING PROTEIN"/>
    <property type="match status" value="1"/>
</dbReference>
<organism evidence="6 7">
    <name type="scientific">Myodes glareolus</name>
    <name type="common">Bank vole</name>
    <name type="synonym">Clethrionomys glareolus</name>
    <dbReference type="NCBI Taxonomy" id="447135"/>
    <lineage>
        <taxon>Eukaryota</taxon>
        <taxon>Metazoa</taxon>
        <taxon>Chordata</taxon>
        <taxon>Craniata</taxon>
        <taxon>Vertebrata</taxon>
        <taxon>Euteleostomi</taxon>
        <taxon>Mammalia</taxon>
        <taxon>Eutheria</taxon>
        <taxon>Euarchontoglires</taxon>
        <taxon>Glires</taxon>
        <taxon>Rodentia</taxon>
        <taxon>Myomorpha</taxon>
        <taxon>Muroidea</taxon>
        <taxon>Cricetidae</taxon>
        <taxon>Arvicolinae</taxon>
        <taxon>Myodes</taxon>
    </lineage>
</organism>
<keyword evidence="7" id="KW-1185">Reference proteome</keyword>
<dbReference type="EMBL" id="JBBHLL010000067">
    <property type="protein sequence ID" value="KAK7821094.1"/>
    <property type="molecule type" value="Genomic_DNA"/>
</dbReference>
<evidence type="ECO:0000313" key="7">
    <source>
        <dbReference type="Proteomes" id="UP001488838"/>
    </source>
</evidence>
<dbReference type="Pfam" id="PF00076">
    <property type="entry name" value="RRM_1"/>
    <property type="match status" value="1"/>
</dbReference>
<accession>A0AAW0J2Z6</accession>
<evidence type="ECO:0000259" key="5">
    <source>
        <dbReference type="PROSITE" id="PS50102"/>
    </source>
</evidence>
<dbReference type="InterPro" id="IPR000504">
    <property type="entry name" value="RRM_dom"/>
</dbReference>
<evidence type="ECO:0000256" key="1">
    <source>
        <dbReference type="ARBA" id="ARBA00022737"/>
    </source>
</evidence>
<dbReference type="AlphaFoldDB" id="A0AAW0J2Z6"/>
<sequence length="228" mass="24733">MHHPIQMKPADSEKSNAVEDRKLFIGMVSKKCNENDIRVMFSPFGQIEECRILRGPDGLSRESVLLIIFKQLHINNYIILQEHLHFSGTCTALHEKGCSSPIVVKFADTQKDKEQRRLQQQLAQQMQQLNTATWGNLTGLGGLTPQYLALLQQATSSSNLGAFSGIQQMAEKLFAKPEPASKKGMNALQLQNLATLAAAAAAAQTSATSTNANPLSTTSSALGALTSP</sequence>
<keyword evidence="2 3" id="KW-0694">RNA-binding</keyword>